<dbReference type="GO" id="GO:0022857">
    <property type="term" value="F:transmembrane transporter activity"/>
    <property type="evidence" value="ECO:0007669"/>
    <property type="project" value="InterPro"/>
</dbReference>
<evidence type="ECO:0000256" key="6">
    <source>
        <dbReference type="ARBA" id="ARBA00023136"/>
    </source>
</evidence>
<feature type="transmembrane region" description="Helical" evidence="7">
    <location>
        <begin position="327"/>
        <end position="348"/>
    </location>
</feature>
<dbReference type="PANTHER" id="PTHR42718:SF46">
    <property type="entry name" value="BLR6921 PROTEIN"/>
    <property type="match status" value="1"/>
</dbReference>
<keyword evidence="4 7" id="KW-0812">Transmembrane</keyword>
<dbReference type="SUPFAM" id="SSF103473">
    <property type="entry name" value="MFS general substrate transporter"/>
    <property type="match status" value="1"/>
</dbReference>
<dbReference type="InterPro" id="IPR004638">
    <property type="entry name" value="EmrB-like"/>
</dbReference>
<dbReference type="PANTHER" id="PTHR42718">
    <property type="entry name" value="MAJOR FACILITATOR SUPERFAMILY MULTIDRUG TRANSPORTER MFSC"/>
    <property type="match status" value="1"/>
</dbReference>
<keyword evidence="6 7" id="KW-0472">Membrane</keyword>
<proteinExistence type="predicted"/>
<dbReference type="InterPro" id="IPR020846">
    <property type="entry name" value="MFS_dom"/>
</dbReference>
<evidence type="ECO:0000256" key="5">
    <source>
        <dbReference type="ARBA" id="ARBA00022989"/>
    </source>
</evidence>
<comment type="subcellular location">
    <subcellularLocation>
        <location evidence="1">Cell membrane</location>
        <topology evidence="1">Multi-pass membrane protein</topology>
    </subcellularLocation>
</comment>
<dbReference type="PRINTS" id="PR01036">
    <property type="entry name" value="TCRTETB"/>
</dbReference>
<dbReference type="InterPro" id="IPR011701">
    <property type="entry name" value="MFS"/>
</dbReference>
<dbReference type="PROSITE" id="PS50850">
    <property type="entry name" value="MFS"/>
    <property type="match status" value="1"/>
</dbReference>
<dbReference type="Gene3D" id="1.20.1720.10">
    <property type="entry name" value="Multidrug resistance protein D"/>
    <property type="match status" value="1"/>
</dbReference>
<feature type="transmembrane region" description="Helical" evidence="7">
    <location>
        <begin position="268"/>
        <end position="290"/>
    </location>
</feature>
<feature type="transmembrane region" description="Helical" evidence="7">
    <location>
        <begin position="108"/>
        <end position="126"/>
    </location>
</feature>
<dbReference type="InterPro" id="IPR036259">
    <property type="entry name" value="MFS_trans_sf"/>
</dbReference>
<feature type="transmembrane region" description="Helical" evidence="7">
    <location>
        <begin position="302"/>
        <end position="320"/>
    </location>
</feature>
<accession>A0A1H6A259</accession>
<sequence length="479" mass="48121">MSVVPSRWSALALLAVTQFVLILDASIVGVALPSIGPDLGFAPEDLSWVANAYTLTFGGLLLLGGRVADLTGRRRVFALGLGLFTAASLAGALSVNATMLVLARAAQGAGAALVAPAALSLVMTIFEPGPDRNRALGVFGALAGAGGAAGSILGGVLTEWLGWQATLYVNVPVGAVVIALAPRLLPAGRDARQRARGFDLAGAVTVTAGLTLLVYALVDSADAGWGSPRTLGLCAAAAVLIAVFVAVEARSAHPLVPLRIFRRGTLRAANVLAALTTMAMFPMFFLMTFYLQQVLGYEPVRAGLGGLPVAVALAAAASVGSQLVTRFGYAVPLAAGLTLVAAGLGWFSRMSADGGFTTDVLGPSVVMGLGGGLAFVSVTIAATSGVRPEEAGLASGLINTAQQVGGSLGLALVVAAATARTQDVLAAGERVPVVALNEGYRLAMLIAAGIALAGALLAGLLVRAGTARAEQDAPRPIMV</sequence>
<keyword evidence="10" id="KW-1185">Reference proteome</keyword>
<feature type="domain" description="Major facilitator superfamily (MFS) profile" evidence="8">
    <location>
        <begin position="10"/>
        <end position="466"/>
    </location>
</feature>
<keyword evidence="5 7" id="KW-1133">Transmembrane helix</keyword>
<feature type="transmembrane region" description="Helical" evidence="7">
    <location>
        <begin position="138"/>
        <end position="161"/>
    </location>
</feature>
<gene>
    <name evidence="9" type="ORF">SAMN04489712_105129</name>
</gene>
<dbReference type="NCBIfam" id="TIGR00711">
    <property type="entry name" value="efflux_EmrB"/>
    <property type="match status" value="1"/>
</dbReference>
<feature type="transmembrane region" description="Helical" evidence="7">
    <location>
        <begin position="404"/>
        <end position="422"/>
    </location>
</feature>
<feature type="transmembrane region" description="Helical" evidence="7">
    <location>
        <begin position="76"/>
        <end position="102"/>
    </location>
</feature>
<evidence type="ECO:0000259" key="8">
    <source>
        <dbReference type="PROSITE" id="PS50850"/>
    </source>
</evidence>
<evidence type="ECO:0000256" key="7">
    <source>
        <dbReference type="SAM" id="Phobius"/>
    </source>
</evidence>
<dbReference type="Proteomes" id="UP000236723">
    <property type="component" value="Unassembled WGS sequence"/>
</dbReference>
<feature type="transmembrane region" description="Helical" evidence="7">
    <location>
        <begin position="167"/>
        <end position="185"/>
    </location>
</feature>
<feature type="transmembrane region" description="Helical" evidence="7">
    <location>
        <begin position="360"/>
        <end position="383"/>
    </location>
</feature>
<evidence type="ECO:0000313" key="9">
    <source>
        <dbReference type="EMBL" id="SEG42294.1"/>
    </source>
</evidence>
<dbReference type="GO" id="GO:0005886">
    <property type="term" value="C:plasma membrane"/>
    <property type="evidence" value="ECO:0007669"/>
    <property type="project" value="UniProtKB-SubCell"/>
</dbReference>
<feature type="transmembrane region" description="Helical" evidence="7">
    <location>
        <begin position="47"/>
        <end position="64"/>
    </location>
</feature>
<evidence type="ECO:0000256" key="2">
    <source>
        <dbReference type="ARBA" id="ARBA00022448"/>
    </source>
</evidence>
<dbReference type="Pfam" id="PF07690">
    <property type="entry name" value="MFS_1"/>
    <property type="match status" value="1"/>
</dbReference>
<evidence type="ECO:0000256" key="1">
    <source>
        <dbReference type="ARBA" id="ARBA00004651"/>
    </source>
</evidence>
<protein>
    <submittedName>
        <fullName evidence="9">Drug resistance transporter, EmrB/QacA subfamily</fullName>
    </submittedName>
</protein>
<name>A0A1H6A259_9ACTN</name>
<feature type="transmembrane region" description="Helical" evidence="7">
    <location>
        <begin position="230"/>
        <end position="247"/>
    </location>
</feature>
<dbReference type="CDD" id="cd17321">
    <property type="entry name" value="MFS_MMR_MDR_like"/>
    <property type="match status" value="1"/>
</dbReference>
<feature type="transmembrane region" description="Helical" evidence="7">
    <location>
        <begin position="442"/>
        <end position="462"/>
    </location>
</feature>
<evidence type="ECO:0000256" key="3">
    <source>
        <dbReference type="ARBA" id="ARBA00022475"/>
    </source>
</evidence>
<keyword evidence="3" id="KW-1003">Cell membrane</keyword>
<dbReference type="Gene3D" id="1.20.1250.20">
    <property type="entry name" value="MFS general substrate transporter like domains"/>
    <property type="match status" value="1"/>
</dbReference>
<keyword evidence="2" id="KW-0813">Transport</keyword>
<evidence type="ECO:0000256" key="4">
    <source>
        <dbReference type="ARBA" id="ARBA00022692"/>
    </source>
</evidence>
<evidence type="ECO:0000313" key="10">
    <source>
        <dbReference type="Proteomes" id="UP000236723"/>
    </source>
</evidence>
<reference evidence="10" key="1">
    <citation type="submission" date="2016-10" db="EMBL/GenBank/DDBJ databases">
        <authorList>
            <person name="Varghese N."/>
            <person name="Submissions S."/>
        </authorList>
    </citation>
    <scope>NUCLEOTIDE SEQUENCE [LARGE SCALE GENOMIC DNA]</scope>
    <source>
        <strain evidence="10">DSM 43163</strain>
    </source>
</reference>
<dbReference type="AlphaFoldDB" id="A0A1H6A259"/>
<feature type="transmembrane region" description="Helical" evidence="7">
    <location>
        <begin position="197"/>
        <end position="218"/>
    </location>
</feature>
<dbReference type="OrthoDB" id="3218494at2"/>
<dbReference type="RefSeq" id="WP_103938505.1">
    <property type="nucleotide sequence ID" value="NZ_FNVO01000005.1"/>
</dbReference>
<dbReference type="EMBL" id="FNVO01000005">
    <property type="protein sequence ID" value="SEG42294.1"/>
    <property type="molecule type" value="Genomic_DNA"/>
</dbReference>
<organism evidence="9 10">
    <name type="scientific">Thermomonospora echinospora</name>
    <dbReference type="NCBI Taxonomy" id="1992"/>
    <lineage>
        <taxon>Bacteria</taxon>
        <taxon>Bacillati</taxon>
        <taxon>Actinomycetota</taxon>
        <taxon>Actinomycetes</taxon>
        <taxon>Streptosporangiales</taxon>
        <taxon>Thermomonosporaceae</taxon>
        <taxon>Thermomonospora</taxon>
    </lineage>
</organism>